<dbReference type="EC" id="4.4.1.13" evidence="2"/>
<dbReference type="KEGG" id="uth:DKZ56_12555"/>
<dbReference type="GO" id="GO:0030170">
    <property type="term" value="F:pyridoxal phosphate binding"/>
    <property type="evidence" value="ECO:0007669"/>
    <property type="project" value="InterPro"/>
</dbReference>
<name>A0A4P6UTQ1_9BACL</name>
<evidence type="ECO:0000313" key="7">
    <source>
        <dbReference type="EMBL" id="QBK26603.1"/>
    </source>
</evidence>
<reference evidence="7 8" key="1">
    <citation type="submission" date="2019-02" db="EMBL/GenBank/DDBJ databases">
        <title>Ureibacillus thermophilus.</title>
        <authorList>
            <person name="Sunny J.S."/>
            <person name="Natarajan A."/>
            <person name="Saleena L.M."/>
        </authorList>
    </citation>
    <scope>NUCLEOTIDE SEQUENCE [LARGE SCALE GENOMIC DNA]</scope>
    <source>
        <strain evidence="7 8">LM102</strain>
    </source>
</reference>
<sequence length="395" mass="45034">MTISFDEIYERRNTNSLKWDKFKERYRAKYAVEDIDNVLPMWVADMDFAVPQVAIDAIKERLNHPIFGYSYISDACKEAIQKWFKRRHNWHINKEALIFHSGVVPAIATILETFTEPGDKVCISTPVYPPFFTIPKGLKLEVVECDLVESEEHIYEYDFEKLEEAFKSGVKAYVLCSPHNPGGVVWSKDTLEKLVQLCVQYDVLLISDEIHADIVFDEYKHIPTMTVEGADKAKIIACIAPTKTFNLAGLHAAMIVAENVKLRNALLRNKAAHGLDDWNALAAAGVQAVYEKGDEWLDEMIQYVAKNIQYLEQELNQLDGIRVIRPQASYLVWVDYRGTGLSEEEMMDRLLNKGKLALEPGTKYSEAGRGFLRINLACPFETVKDGVERFKKALS</sequence>
<dbReference type="InterPro" id="IPR027619">
    <property type="entry name" value="C-S_lyase_PatB-like"/>
</dbReference>
<dbReference type="SUPFAM" id="SSF53383">
    <property type="entry name" value="PLP-dependent transferases"/>
    <property type="match status" value="1"/>
</dbReference>
<keyword evidence="4" id="KW-0456">Lyase</keyword>
<dbReference type="AlphaFoldDB" id="A0A4P6UTQ1"/>
<dbReference type="RefSeq" id="WP_208650293.1">
    <property type="nucleotide sequence ID" value="NZ_CP036528.1"/>
</dbReference>
<keyword evidence="8" id="KW-1185">Reference proteome</keyword>
<dbReference type="InterPro" id="IPR051798">
    <property type="entry name" value="Class-II_PLP-Dep_Aminotrans"/>
</dbReference>
<dbReference type="NCBIfam" id="TIGR04350">
    <property type="entry name" value="C_S_lyase_PatB"/>
    <property type="match status" value="1"/>
</dbReference>
<evidence type="ECO:0000256" key="2">
    <source>
        <dbReference type="ARBA" id="ARBA00012224"/>
    </source>
</evidence>
<dbReference type="Proteomes" id="UP000291151">
    <property type="component" value="Chromosome"/>
</dbReference>
<dbReference type="InterPro" id="IPR015421">
    <property type="entry name" value="PyrdxlP-dep_Trfase_major"/>
</dbReference>
<protein>
    <recommendedName>
        <fullName evidence="2">cysteine-S-conjugate beta-lyase</fullName>
        <ecNumber evidence="2">4.4.1.13</ecNumber>
    </recommendedName>
</protein>
<dbReference type="EMBL" id="CP036528">
    <property type="protein sequence ID" value="QBK26603.1"/>
    <property type="molecule type" value="Genomic_DNA"/>
</dbReference>
<feature type="domain" description="Aminotransferase class I/classII large" evidence="6">
    <location>
        <begin position="43"/>
        <end position="389"/>
    </location>
</feature>
<keyword evidence="7" id="KW-0032">Aminotransferase</keyword>
<comment type="similarity">
    <text evidence="5">Belongs to the class-II pyridoxal-phosphate-dependent aminotransferase family. MalY/PatB cystathionine beta-lyase subfamily.</text>
</comment>
<evidence type="ECO:0000313" key="8">
    <source>
        <dbReference type="Proteomes" id="UP000291151"/>
    </source>
</evidence>
<keyword evidence="3" id="KW-0663">Pyridoxal phosphate</keyword>
<dbReference type="CDD" id="cd00609">
    <property type="entry name" value="AAT_like"/>
    <property type="match status" value="1"/>
</dbReference>
<dbReference type="PANTHER" id="PTHR43525">
    <property type="entry name" value="PROTEIN MALY"/>
    <property type="match status" value="1"/>
</dbReference>
<evidence type="ECO:0000259" key="6">
    <source>
        <dbReference type="Pfam" id="PF00155"/>
    </source>
</evidence>
<dbReference type="GO" id="GO:0047804">
    <property type="term" value="F:cysteine-S-conjugate beta-lyase activity"/>
    <property type="evidence" value="ECO:0007669"/>
    <property type="project" value="UniProtKB-EC"/>
</dbReference>
<dbReference type="InterPro" id="IPR004839">
    <property type="entry name" value="Aminotransferase_I/II_large"/>
</dbReference>
<dbReference type="InterPro" id="IPR015422">
    <property type="entry name" value="PyrdxlP-dep_Trfase_small"/>
</dbReference>
<dbReference type="Gene3D" id="3.90.1150.10">
    <property type="entry name" value="Aspartate Aminotransferase, domain 1"/>
    <property type="match status" value="1"/>
</dbReference>
<evidence type="ECO:0000256" key="3">
    <source>
        <dbReference type="ARBA" id="ARBA00022898"/>
    </source>
</evidence>
<evidence type="ECO:0000256" key="5">
    <source>
        <dbReference type="ARBA" id="ARBA00037974"/>
    </source>
</evidence>
<dbReference type="Pfam" id="PF00155">
    <property type="entry name" value="Aminotran_1_2"/>
    <property type="match status" value="1"/>
</dbReference>
<dbReference type="InterPro" id="IPR015424">
    <property type="entry name" value="PyrdxlP-dep_Trfase"/>
</dbReference>
<evidence type="ECO:0000256" key="4">
    <source>
        <dbReference type="ARBA" id="ARBA00023239"/>
    </source>
</evidence>
<comment type="cofactor">
    <cofactor evidence="1">
        <name>pyridoxal 5'-phosphate</name>
        <dbReference type="ChEBI" id="CHEBI:597326"/>
    </cofactor>
</comment>
<evidence type="ECO:0000256" key="1">
    <source>
        <dbReference type="ARBA" id="ARBA00001933"/>
    </source>
</evidence>
<gene>
    <name evidence="7" type="ORF">DKZ56_12555</name>
</gene>
<organism evidence="7 8">
    <name type="scientific">Ureibacillus thermophilus</name>
    <dbReference type="NCBI Taxonomy" id="367743"/>
    <lineage>
        <taxon>Bacteria</taxon>
        <taxon>Bacillati</taxon>
        <taxon>Bacillota</taxon>
        <taxon>Bacilli</taxon>
        <taxon>Bacillales</taxon>
        <taxon>Caryophanaceae</taxon>
        <taxon>Ureibacillus</taxon>
    </lineage>
</organism>
<dbReference type="GO" id="GO:0008483">
    <property type="term" value="F:transaminase activity"/>
    <property type="evidence" value="ECO:0007669"/>
    <property type="project" value="UniProtKB-KW"/>
</dbReference>
<dbReference type="Gene3D" id="3.40.640.10">
    <property type="entry name" value="Type I PLP-dependent aspartate aminotransferase-like (Major domain)"/>
    <property type="match status" value="1"/>
</dbReference>
<proteinExistence type="inferred from homology"/>
<keyword evidence="7" id="KW-0808">Transferase</keyword>
<dbReference type="PANTHER" id="PTHR43525:SF1">
    <property type="entry name" value="PROTEIN MALY"/>
    <property type="match status" value="1"/>
</dbReference>
<accession>A0A4P6UTQ1</accession>